<feature type="compositionally biased region" description="Basic and acidic residues" evidence="1">
    <location>
        <begin position="77"/>
        <end position="117"/>
    </location>
</feature>
<evidence type="ECO:0000313" key="3">
    <source>
        <dbReference type="Proteomes" id="UP000433883"/>
    </source>
</evidence>
<evidence type="ECO:0000313" key="2">
    <source>
        <dbReference type="EMBL" id="KAE9963230.1"/>
    </source>
</evidence>
<dbReference type="AlphaFoldDB" id="A0A8H3U4S2"/>
<dbReference type="Proteomes" id="UP000433883">
    <property type="component" value="Unassembled WGS sequence"/>
</dbReference>
<name>A0A8H3U4S2_VENIN</name>
<organism evidence="2 3">
    <name type="scientific">Venturia inaequalis</name>
    <name type="common">Apple scab fungus</name>
    <dbReference type="NCBI Taxonomy" id="5025"/>
    <lineage>
        <taxon>Eukaryota</taxon>
        <taxon>Fungi</taxon>
        <taxon>Dikarya</taxon>
        <taxon>Ascomycota</taxon>
        <taxon>Pezizomycotina</taxon>
        <taxon>Dothideomycetes</taxon>
        <taxon>Pleosporomycetidae</taxon>
        <taxon>Venturiales</taxon>
        <taxon>Venturiaceae</taxon>
        <taxon>Venturia</taxon>
    </lineage>
</organism>
<reference evidence="2 3" key="1">
    <citation type="submission" date="2019-11" db="EMBL/GenBank/DDBJ databases">
        <title>Venturia inaequalis Genome Resource.</title>
        <authorList>
            <person name="Lichtner F.J."/>
        </authorList>
    </citation>
    <scope>NUCLEOTIDE SEQUENCE [LARGE SCALE GENOMIC DNA]</scope>
    <source>
        <strain evidence="2">Bline_iso_100314</strain>
    </source>
</reference>
<proteinExistence type="predicted"/>
<feature type="region of interest" description="Disordered" evidence="1">
    <location>
        <begin position="71"/>
        <end position="128"/>
    </location>
</feature>
<evidence type="ECO:0000256" key="1">
    <source>
        <dbReference type="SAM" id="MobiDB-lite"/>
    </source>
</evidence>
<accession>A0A8H3U4S2</accession>
<feature type="compositionally biased region" description="Polar residues" evidence="1">
    <location>
        <begin position="119"/>
        <end position="128"/>
    </location>
</feature>
<feature type="region of interest" description="Disordered" evidence="1">
    <location>
        <begin position="1"/>
        <end position="21"/>
    </location>
</feature>
<dbReference type="EMBL" id="WNWQ01000877">
    <property type="protein sequence ID" value="KAE9963230.1"/>
    <property type="molecule type" value="Genomic_DNA"/>
</dbReference>
<sequence length="128" mass="14525">MPIGELTTARNSNVNDVLGSPGMLDYAEEIPGWDSTRETGLTAKQEKLWANGAYVESGWLGEPFDLPHEVNNNDYQGDIKKQVDKKRVDKKQVDKKRVDKKRVDKKQVDKKRVDKKQVGTQVKSRTAL</sequence>
<gene>
    <name evidence="2" type="ORF">BLS_009505</name>
</gene>
<comment type="caution">
    <text evidence="2">The sequence shown here is derived from an EMBL/GenBank/DDBJ whole genome shotgun (WGS) entry which is preliminary data.</text>
</comment>
<protein>
    <submittedName>
        <fullName evidence="2">Uncharacterized protein</fullName>
    </submittedName>
</protein>